<evidence type="ECO:0000313" key="4">
    <source>
        <dbReference type="Proteomes" id="UP001286313"/>
    </source>
</evidence>
<gene>
    <name evidence="3" type="ORF">Pcinc_014268</name>
</gene>
<protein>
    <recommendedName>
        <fullName evidence="2">DDE-1 domain-containing protein</fullName>
    </recommendedName>
</protein>
<dbReference type="EMBL" id="JAWQEG010001235">
    <property type="protein sequence ID" value="KAK3881282.1"/>
    <property type="molecule type" value="Genomic_DNA"/>
</dbReference>
<sequence length="519" mass="59366">MEDLNIGASTFSDIIKAKTKLQRFVASGQSMMGSDIRKTMKKPKLEELDEAVYTWFTSKRAEDVKFSDGWLRNFKLRHGIRAIDVAEEKEFADHETATKYSQSFSQLIAEHNLRADQIFNADETGLYWRCIPTRTLAGHKEKSASGFKMNKERLTMLLCANASGSYRCKLFVIGKYKKPGAFKNLSTKLPVIYDAQSNVWMSAQLFKELFFKHFVPEVKALFKKKGLPEDSKAILLLDNCRAHPPVHELVSENIFATYLLPNVTSLIQPMHQGVCQNMKQSYKTSFSCKLINSDFSVQNFQRSYTIKDAIFNVALAWQGVKEETLRHSWRKLYGEIMFYGDEEDEEFAGFNGRSNVVKDIMEVMSSVPSDDPKKMTADDITEWLNVNTDLQGEEELTNEAIIKSTIEPAKPKEEEEGEEEVPDEVKITWKYAAAYFDGLVKFVEQNRNYNGAEVINFHILRNDFHTKRAQAVKQANIRDLFKIMNRKEGNSSQDYPGPDTISVSSEQPDSPEPMLENSE</sequence>
<evidence type="ECO:0000259" key="2">
    <source>
        <dbReference type="Pfam" id="PF03184"/>
    </source>
</evidence>
<dbReference type="InterPro" id="IPR050863">
    <property type="entry name" value="CenT-Element_Derived"/>
</dbReference>
<dbReference type="GO" id="GO:0003677">
    <property type="term" value="F:DNA binding"/>
    <property type="evidence" value="ECO:0007669"/>
    <property type="project" value="TreeGrafter"/>
</dbReference>
<dbReference type="GO" id="GO:0005634">
    <property type="term" value="C:nucleus"/>
    <property type="evidence" value="ECO:0007669"/>
    <property type="project" value="TreeGrafter"/>
</dbReference>
<dbReference type="PANTHER" id="PTHR19303">
    <property type="entry name" value="TRANSPOSON"/>
    <property type="match status" value="1"/>
</dbReference>
<proteinExistence type="predicted"/>
<evidence type="ECO:0000313" key="3">
    <source>
        <dbReference type="EMBL" id="KAK3881282.1"/>
    </source>
</evidence>
<dbReference type="AlphaFoldDB" id="A0AAE1FY51"/>
<dbReference type="Proteomes" id="UP001286313">
    <property type="component" value="Unassembled WGS sequence"/>
</dbReference>
<dbReference type="PANTHER" id="PTHR19303:SF11">
    <property type="entry name" value="JERKY PROTEIN HOMOLOG"/>
    <property type="match status" value="1"/>
</dbReference>
<dbReference type="Pfam" id="PF03184">
    <property type="entry name" value="DDE_1"/>
    <property type="match status" value="1"/>
</dbReference>
<keyword evidence="4" id="KW-1185">Reference proteome</keyword>
<feature type="region of interest" description="Disordered" evidence="1">
    <location>
        <begin position="487"/>
        <end position="519"/>
    </location>
</feature>
<organism evidence="3 4">
    <name type="scientific">Petrolisthes cinctipes</name>
    <name type="common">Flat porcelain crab</name>
    <dbReference type="NCBI Taxonomy" id="88211"/>
    <lineage>
        <taxon>Eukaryota</taxon>
        <taxon>Metazoa</taxon>
        <taxon>Ecdysozoa</taxon>
        <taxon>Arthropoda</taxon>
        <taxon>Crustacea</taxon>
        <taxon>Multicrustacea</taxon>
        <taxon>Malacostraca</taxon>
        <taxon>Eumalacostraca</taxon>
        <taxon>Eucarida</taxon>
        <taxon>Decapoda</taxon>
        <taxon>Pleocyemata</taxon>
        <taxon>Anomura</taxon>
        <taxon>Galatheoidea</taxon>
        <taxon>Porcellanidae</taxon>
        <taxon>Petrolisthes</taxon>
    </lineage>
</organism>
<dbReference type="InterPro" id="IPR004875">
    <property type="entry name" value="DDE_SF_endonuclease_dom"/>
</dbReference>
<evidence type="ECO:0000256" key="1">
    <source>
        <dbReference type="SAM" id="MobiDB-lite"/>
    </source>
</evidence>
<accession>A0AAE1FY51</accession>
<comment type="caution">
    <text evidence="3">The sequence shown here is derived from an EMBL/GenBank/DDBJ whole genome shotgun (WGS) entry which is preliminary data.</text>
</comment>
<reference evidence="3" key="1">
    <citation type="submission" date="2023-10" db="EMBL/GenBank/DDBJ databases">
        <title>Genome assemblies of two species of porcelain crab, Petrolisthes cinctipes and Petrolisthes manimaculis (Anomura: Porcellanidae).</title>
        <authorList>
            <person name="Angst P."/>
        </authorList>
    </citation>
    <scope>NUCLEOTIDE SEQUENCE</scope>
    <source>
        <strain evidence="3">PB745_01</strain>
        <tissue evidence="3">Gill</tissue>
    </source>
</reference>
<name>A0AAE1FY51_PETCI</name>
<feature type="domain" description="DDE-1" evidence="2">
    <location>
        <begin position="151"/>
        <end position="329"/>
    </location>
</feature>